<evidence type="ECO:0000256" key="20">
    <source>
        <dbReference type="SAM" id="Phobius"/>
    </source>
</evidence>
<feature type="binding site" evidence="18">
    <location>
        <position position="268"/>
    </location>
    <ligand>
        <name>Cu cation</name>
        <dbReference type="ChEBI" id="CHEBI:23378"/>
        <label>B</label>
    </ligand>
</feature>
<evidence type="ECO:0000259" key="21">
    <source>
        <dbReference type="PROSITE" id="PS50855"/>
    </source>
</evidence>
<accession>A0A099VH47</accession>
<keyword evidence="13 20" id="KW-1133">Transmembrane helix</keyword>
<comment type="cofactor">
    <cofactor evidence="18">
        <name>Cu(2+)</name>
        <dbReference type="ChEBI" id="CHEBI:29036"/>
    </cofactor>
    <text evidence="18">Binds 1 copper ion per subunit, denoted as copper B.</text>
</comment>
<comment type="subcellular location">
    <subcellularLocation>
        <location evidence="2">Cell membrane</location>
        <topology evidence="2">Multi-pass membrane protein</topology>
    </subcellularLocation>
</comment>
<evidence type="ECO:0000256" key="7">
    <source>
        <dbReference type="ARBA" id="ARBA00022617"/>
    </source>
</evidence>
<keyword evidence="11" id="KW-1278">Translocase</keyword>
<feature type="transmembrane region" description="Helical" evidence="20">
    <location>
        <begin position="130"/>
        <end position="148"/>
    </location>
</feature>
<evidence type="ECO:0000256" key="17">
    <source>
        <dbReference type="ARBA" id="ARBA00047816"/>
    </source>
</evidence>
<dbReference type="GO" id="GO:0004129">
    <property type="term" value="F:cytochrome-c oxidase activity"/>
    <property type="evidence" value="ECO:0007669"/>
    <property type="project" value="UniProtKB-EC"/>
</dbReference>
<evidence type="ECO:0000256" key="10">
    <source>
        <dbReference type="ARBA" id="ARBA00022723"/>
    </source>
</evidence>
<keyword evidence="6" id="KW-1003">Cell membrane</keyword>
<keyword evidence="14 18" id="KW-0408">Iron</keyword>
<evidence type="ECO:0000256" key="15">
    <source>
        <dbReference type="ARBA" id="ARBA00023008"/>
    </source>
</evidence>
<keyword evidence="23" id="KW-0560">Oxidoreductase</keyword>
<evidence type="ECO:0000256" key="9">
    <source>
        <dbReference type="ARBA" id="ARBA00022692"/>
    </source>
</evidence>
<evidence type="ECO:0000256" key="16">
    <source>
        <dbReference type="ARBA" id="ARBA00023136"/>
    </source>
</evidence>
<keyword evidence="5 19" id="KW-0813">Transport</keyword>
<keyword evidence="7 18" id="KW-0349">Heme</keyword>
<feature type="binding site" evidence="18">
    <location>
        <position position="218"/>
    </location>
    <ligand>
        <name>Cu cation</name>
        <dbReference type="ChEBI" id="CHEBI:23378"/>
        <label>B</label>
    </ligand>
</feature>
<feature type="binding site" evidence="18">
    <location>
        <position position="269"/>
    </location>
    <ligand>
        <name>Cu cation</name>
        <dbReference type="ChEBI" id="CHEBI:23378"/>
        <label>B</label>
    </ligand>
</feature>
<evidence type="ECO:0000256" key="4">
    <source>
        <dbReference type="ARBA" id="ARBA00012949"/>
    </source>
</evidence>
<feature type="binding site" description="axial binding residue" evidence="18">
    <location>
        <position position="60"/>
    </location>
    <ligand>
        <name>heme b</name>
        <dbReference type="ChEBI" id="CHEBI:60344"/>
        <label>1; low-spin</label>
    </ligand>
    <ligandPart>
        <name>Fe</name>
        <dbReference type="ChEBI" id="CHEBI:18248"/>
    </ligandPart>
</feature>
<keyword evidence="27" id="KW-1185">Reference proteome</keyword>
<feature type="transmembrane region" description="Helical" evidence="20">
    <location>
        <begin position="246"/>
        <end position="265"/>
    </location>
</feature>
<feature type="transmembrane region" description="Helical" evidence="20">
    <location>
        <begin position="353"/>
        <end position="374"/>
    </location>
</feature>
<evidence type="ECO:0000256" key="14">
    <source>
        <dbReference type="ARBA" id="ARBA00023004"/>
    </source>
</evidence>
<evidence type="ECO:0000313" key="22">
    <source>
        <dbReference type="EMBL" id="GAB0172578.1"/>
    </source>
</evidence>
<dbReference type="GO" id="GO:0020037">
    <property type="term" value="F:heme binding"/>
    <property type="evidence" value="ECO:0007669"/>
    <property type="project" value="InterPro"/>
</dbReference>
<feature type="transmembrane region" description="Helical" evidence="20">
    <location>
        <begin position="452"/>
        <end position="472"/>
    </location>
</feature>
<keyword evidence="9 19" id="KW-0812">Transmembrane</keyword>
<keyword evidence="8 19" id="KW-0679">Respiratory chain</keyword>
<name>A0A099VH47_9HELI</name>
<dbReference type="GO" id="GO:0015990">
    <property type="term" value="P:electron transport coupled proton transport"/>
    <property type="evidence" value="ECO:0007669"/>
    <property type="project" value="TreeGrafter"/>
</dbReference>
<dbReference type="PANTHER" id="PTHR10422:SF29">
    <property type="entry name" value="CYTOCHROME C OXIDASE SUBUNIT 1 HOMOLOG, BACTEROID"/>
    <property type="match status" value="1"/>
</dbReference>
<feature type="transmembrane region" description="Helical" evidence="20">
    <location>
        <begin position="59"/>
        <end position="81"/>
    </location>
</feature>
<comment type="cofactor">
    <cofactor evidence="1">
        <name>heme b</name>
        <dbReference type="ChEBI" id="CHEBI:60344"/>
    </cofactor>
</comment>
<comment type="cofactor">
    <cofactor evidence="18">
        <name>heme</name>
        <dbReference type="ChEBI" id="CHEBI:30413"/>
    </cofactor>
    <text evidence="18">Binds 2 heme groups per subunit, denoted as high- and low-spin.</text>
</comment>
<dbReference type="GO" id="GO:0006119">
    <property type="term" value="P:oxidative phosphorylation"/>
    <property type="evidence" value="ECO:0007669"/>
    <property type="project" value="UniProtKB-UniPathway"/>
</dbReference>
<evidence type="ECO:0000313" key="24">
    <source>
        <dbReference type="EMBL" id="TLD99679.1"/>
    </source>
</evidence>
<evidence type="ECO:0000313" key="25">
    <source>
        <dbReference type="Proteomes" id="UP000029861"/>
    </source>
</evidence>
<keyword evidence="12 19" id="KW-0249">Electron transport</keyword>
<dbReference type="NCBIfam" id="TIGR00780">
    <property type="entry name" value="ccoN"/>
    <property type="match status" value="1"/>
</dbReference>
<feature type="transmembrane region" description="Helical" evidence="20">
    <location>
        <begin position="12"/>
        <end position="39"/>
    </location>
</feature>
<dbReference type="OrthoDB" id="9806838at2"/>
<dbReference type="EMBL" id="JRPK02000001">
    <property type="protein sequence ID" value="TLD99679.1"/>
    <property type="molecule type" value="Genomic_DNA"/>
</dbReference>
<dbReference type="GO" id="GO:0016491">
    <property type="term" value="F:oxidoreductase activity"/>
    <property type="evidence" value="ECO:0007669"/>
    <property type="project" value="UniProtKB-KW"/>
</dbReference>
<proteinExistence type="inferred from homology"/>
<evidence type="ECO:0000256" key="18">
    <source>
        <dbReference type="PIRSR" id="PIRSR604677-50"/>
    </source>
</evidence>
<feature type="transmembrane region" description="Helical" evidence="20">
    <location>
        <begin position="317"/>
        <end position="333"/>
    </location>
</feature>
<sequence>MQEGIKQYDYSLAKLFLLVCIATGFLGMLIGVILAFQLAVPDLNYIAGEYSIFGRLRPLHTNVIIYGFTLSGIWAGWYYLGQRVLKITYHDHPFLKFVGVLHFLMYLVVLVLALYTLFSGITQSKEYAELPWIVDIFVVITWVLWGVSMFGSMAVRREKVIYISLWYFIATFTAISVLYIFNNLAVPTKLVTGYGSFWYSISMYAGTNDALIQWWWGHNAVAFVFTSGIIGLIYYFLPKESGQPVFSYKLTLFSFWSLMFVYIWAGGHHVIYSTVPDWVQTLGSVFSVVLILPSWGTAVNMLLTMRGQWHQLKESPLIKFLILASTWYMLATLEGPIQSIKSVNALAHFTDWIIGHVHDAALGWVAFTIIASVYHMLPRLFGREIYSKKIIEAQFWIMTIGIVFYFSSMWIAGIVQGMMWRDITPLGQLKYSFIDTVAVLKPYFIMRSIGGLLYLIGFVMFIYNVVMTIVAARELNKEPEYASPMAS</sequence>
<evidence type="ECO:0000256" key="12">
    <source>
        <dbReference type="ARBA" id="ARBA00022982"/>
    </source>
</evidence>
<reference evidence="22 27" key="3">
    <citation type="submission" date="2024-06" db="EMBL/GenBank/DDBJ databases">
        <title>Draft genome sequence of Helicobacter trogontum NHP16-4001.</title>
        <authorList>
            <person name="Rimbara E."/>
            <person name="Suzuki M."/>
        </authorList>
    </citation>
    <scope>NUCLEOTIDE SEQUENCE [LARGE SCALE GENOMIC DNA]</scope>
    <source>
        <strain evidence="22 27">NHP16-4001</strain>
    </source>
</reference>
<evidence type="ECO:0000256" key="2">
    <source>
        <dbReference type="ARBA" id="ARBA00004651"/>
    </source>
</evidence>
<dbReference type="InterPro" id="IPR023616">
    <property type="entry name" value="Cyt_c_oxase-like_su1_dom"/>
</dbReference>
<protein>
    <recommendedName>
        <fullName evidence="4">cytochrome-c oxidase</fullName>
        <ecNumber evidence="4">7.1.1.9</ecNumber>
    </recommendedName>
</protein>
<feature type="transmembrane region" description="Helical" evidence="20">
    <location>
        <begin position="214"/>
        <end position="237"/>
    </location>
</feature>
<dbReference type="AlphaFoldDB" id="A0A099VH47"/>
<dbReference type="eggNOG" id="COG3278">
    <property type="taxonomic scope" value="Bacteria"/>
</dbReference>
<feature type="transmembrane region" description="Helical" evidence="20">
    <location>
        <begin position="395"/>
        <end position="415"/>
    </location>
</feature>
<dbReference type="SUPFAM" id="SSF81442">
    <property type="entry name" value="Cytochrome c oxidase subunit I-like"/>
    <property type="match status" value="1"/>
</dbReference>
<dbReference type="EMBL" id="BAAFHN010000009">
    <property type="protein sequence ID" value="GAB0172578.1"/>
    <property type="molecule type" value="Genomic_DNA"/>
</dbReference>
<keyword evidence="16 20" id="KW-0472">Membrane</keyword>
<comment type="similarity">
    <text evidence="19">Belongs to the heme-copper respiratory oxidase family.</text>
</comment>
<dbReference type="RefSeq" id="WP_034320458.1">
    <property type="nucleotide sequence ID" value="NZ_BAAFHN010000009.1"/>
</dbReference>
<dbReference type="PROSITE" id="PS00077">
    <property type="entry name" value="COX1_CUB"/>
    <property type="match status" value="1"/>
</dbReference>
<comment type="pathway">
    <text evidence="3">Energy metabolism; oxidative phosphorylation.</text>
</comment>
<dbReference type="EMBL" id="JRPL02000015">
    <property type="protein sequence ID" value="TLD82786.1"/>
    <property type="molecule type" value="Genomic_DNA"/>
</dbReference>
<evidence type="ECO:0000256" key="1">
    <source>
        <dbReference type="ARBA" id="ARBA00001970"/>
    </source>
</evidence>
<evidence type="ECO:0000256" key="3">
    <source>
        <dbReference type="ARBA" id="ARBA00004673"/>
    </source>
</evidence>
<feature type="domain" description="Cytochrome oxidase subunit I profile" evidence="21">
    <location>
        <begin position="15"/>
        <end position="487"/>
    </location>
</feature>
<feature type="transmembrane region" description="Helical" evidence="20">
    <location>
        <begin position="160"/>
        <end position="181"/>
    </location>
</feature>
<dbReference type="Proteomes" id="UP000029861">
    <property type="component" value="Unassembled WGS sequence"/>
</dbReference>
<evidence type="ECO:0000313" key="27">
    <source>
        <dbReference type="Proteomes" id="UP001562457"/>
    </source>
</evidence>
<feature type="binding site" description="axial binding residue" evidence="18">
    <location>
        <position position="356"/>
    </location>
    <ligand>
        <name>heme b</name>
        <dbReference type="ChEBI" id="CHEBI:60344"/>
        <label>2; high-spin</label>
    </ligand>
    <ligandPart>
        <name>Fe</name>
        <dbReference type="ChEBI" id="CHEBI:18248"/>
    </ligandPart>
</feature>
<evidence type="ECO:0000256" key="8">
    <source>
        <dbReference type="ARBA" id="ARBA00022660"/>
    </source>
</evidence>
<dbReference type="UniPathway" id="UPA00705"/>
<dbReference type="Pfam" id="PF00115">
    <property type="entry name" value="COX1"/>
    <property type="match status" value="1"/>
</dbReference>
<evidence type="ECO:0000256" key="6">
    <source>
        <dbReference type="ARBA" id="ARBA00022475"/>
    </source>
</evidence>
<evidence type="ECO:0000256" key="19">
    <source>
        <dbReference type="RuleBase" id="RU000370"/>
    </source>
</evidence>
<keyword evidence="15" id="KW-0186">Copper</keyword>
<dbReference type="EC" id="7.1.1.9" evidence="4"/>
<evidence type="ECO:0000313" key="26">
    <source>
        <dbReference type="Proteomes" id="UP000029878"/>
    </source>
</evidence>
<evidence type="ECO:0000256" key="13">
    <source>
        <dbReference type="ARBA" id="ARBA00022989"/>
    </source>
</evidence>
<evidence type="ECO:0000256" key="5">
    <source>
        <dbReference type="ARBA" id="ARBA00022448"/>
    </source>
</evidence>
<feature type="transmembrane region" description="Helical" evidence="20">
    <location>
        <begin position="93"/>
        <end position="118"/>
    </location>
</feature>
<dbReference type="PANTHER" id="PTHR10422">
    <property type="entry name" value="CYTOCHROME C OXIDASE SUBUNIT 1"/>
    <property type="match status" value="1"/>
</dbReference>
<dbReference type="Proteomes" id="UP000029878">
    <property type="component" value="Unassembled WGS sequence"/>
</dbReference>
<feature type="binding site" description="axial binding residue" evidence="18">
    <location>
        <position position="358"/>
    </location>
    <ligand>
        <name>heme b</name>
        <dbReference type="ChEBI" id="CHEBI:60344"/>
        <label>1; low-spin</label>
    </ligand>
    <ligandPart>
        <name>Fe</name>
        <dbReference type="ChEBI" id="CHEBI:18248"/>
    </ligandPart>
</feature>
<gene>
    <name evidence="23" type="primary">ccoN</name>
    <name evidence="22" type="synonym">fixN</name>
    <name evidence="24" type="ORF">LS80_000275</name>
    <name evidence="23" type="ORF">LS81_006790</name>
    <name evidence="22" type="ORF">NHP164001_05910</name>
</gene>
<dbReference type="InterPro" id="IPR036927">
    <property type="entry name" value="Cyt_c_oxase-like_su1_sf"/>
</dbReference>
<dbReference type="PROSITE" id="PS50855">
    <property type="entry name" value="COX1"/>
    <property type="match status" value="1"/>
</dbReference>
<dbReference type="GO" id="GO:0005886">
    <property type="term" value="C:plasma membrane"/>
    <property type="evidence" value="ECO:0007669"/>
    <property type="project" value="UniProtKB-SubCell"/>
</dbReference>
<evidence type="ECO:0000313" key="23">
    <source>
        <dbReference type="EMBL" id="TLD82786.1"/>
    </source>
</evidence>
<organism evidence="23 26">
    <name type="scientific">Helicobacter trogontum</name>
    <dbReference type="NCBI Taxonomy" id="50960"/>
    <lineage>
        <taxon>Bacteria</taxon>
        <taxon>Pseudomonadati</taxon>
        <taxon>Campylobacterota</taxon>
        <taxon>Epsilonproteobacteria</taxon>
        <taxon>Campylobacterales</taxon>
        <taxon>Helicobacteraceae</taxon>
        <taxon>Helicobacter</taxon>
    </lineage>
</organism>
<dbReference type="InterPro" id="IPR023615">
    <property type="entry name" value="Cyt_c_Oxase_su1_BS"/>
</dbReference>
<reference evidence="24" key="2">
    <citation type="submission" date="2018-04" db="EMBL/GenBank/DDBJ databases">
        <authorList>
            <person name="Sheh A."/>
            <person name="Shen Z."/>
            <person name="Mannion A.J."/>
            <person name="Fox J.G."/>
        </authorList>
    </citation>
    <scope>NUCLEOTIDE SEQUENCE</scope>
    <source>
        <strain evidence="24">ATCC 49310</strain>
    </source>
</reference>
<dbReference type="Proteomes" id="UP001562457">
    <property type="component" value="Unassembled WGS sequence"/>
</dbReference>
<dbReference type="GO" id="GO:0046872">
    <property type="term" value="F:metal ion binding"/>
    <property type="evidence" value="ECO:0007669"/>
    <property type="project" value="UniProtKB-KW"/>
</dbReference>
<feature type="transmembrane region" description="Helical" evidence="20">
    <location>
        <begin position="285"/>
        <end position="305"/>
    </location>
</feature>
<dbReference type="GO" id="GO:0022904">
    <property type="term" value="P:respiratory electron transport chain"/>
    <property type="evidence" value="ECO:0007669"/>
    <property type="project" value="TreeGrafter"/>
</dbReference>
<reference evidence="25 26" key="1">
    <citation type="journal article" date="2014" name="Genome Announc.">
        <title>Draft genome sequences of eight enterohepatic helicobacter species isolated from both laboratory and wild rodents.</title>
        <authorList>
            <person name="Sheh A."/>
            <person name="Shen Z."/>
            <person name="Fox J.G."/>
        </authorList>
    </citation>
    <scope>NUCLEOTIDE SEQUENCE [LARGE SCALE GENOMIC DNA]</scope>
    <source>
        <strain evidence="24 25">ATCC 49310</strain>
        <strain evidence="23 26">ATCC 700114</strain>
    </source>
</reference>
<dbReference type="InterPro" id="IPR004677">
    <property type="entry name" value="Cyt_c_oxidase_cbb3_su1"/>
</dbReference>
<dbReference type="STRING" id="50960.LS81_05530"/>
<comment type="catalytic activity">
    <reaction evidence="17">
        <text>4 Fe(II)-[cytochrome c] + O2 + 8 H(+)(in) = 4 Fe(III)-[cytochrome c] + 2 H2O + 4 H(+)(out)</text>
        <dbReference type="Rhea" id="RHEA:11436"/>
        <dbReference type="Rhea" id="RHEA-COMP:10350"/>
        <dbReference type="Rhea" id="RHEA-COMP:14399"/>
        <dbReference type="ChEBI" id="CHEBI:15377"/>
        <dbReference type="ChEBI" id="CHEBI:15378"/>
        <dbReference type="ChEBI" id="CHEBI:15379"/>
        <dbReference type="ChEBI" id="CHEBI:29033"/>
        <dbReference type="ChEBI" id="CHEBI:29034"/>
        <dbReference type="EC" id="7.1.1.9"/>
    </reaction>
</comment>
<dbReference type="Gene3D" id="1.20.210.10">
    <property type="entry name" value="Cytochrome c oxidase-like, subunit I domain"/>
    <property type="match status" value="1"/>
</dbReference>
<evidence type="ECO:0000256" key="11">
    <source>
        <dbReference type="ARBA" id="ARBA00022967"/>
    </source>
</evidence>
<dbReference type="InterPro" id="IPR000883">
    <property type="entry name" value="Cyt_C_Oxase_1"/>
</dbReference>
<comment type="caution">
    <text evidence="23">The sequence shown here is derived from an EMBL/GenBank/DDBJ whole genome shotgun (WGS) entry which is preliminary data.</text>
</comment>
<keyword evidence="10 18" id="KW-0479">Metal-binding</keyword>